<gene>
    <name evidence="6" type="ORF">FA743_19985</name>
</gene>
<dbReference type="Gene3D" id="1.10.10.60">
    <property type="entry name" value="Homeodomain-like"/>
    <property type="match status" value="1"/>
</dbReference>
<sequence length="212" mass="23229">MGGIALERNRSVEKPRRKPSGAAVKSVELTAALYRAFFEEWAERGFAAISLERVAVKAGAGKAAIYRRFSSRQEFAAAAVSELGLIIAMPENRGSLEADVLAFLIRLRVVLRHSLIRRILPDLHAEAARSVEMRVLNSKVAEARRAQAQVIIERAIERGELDPDVDKELALDLLPAPLYWRMVVLGITPTRSQLAAEAVATIAALQALARPS</sequence>
<evidence type="ECO:0000313" key="7">
    <source>
        <dbReference type="Proteomes" id="UP000309747"/>
    </source>
</evidence>
<dbReference type="Pfam" id="PF16859">
    <property type="entry name" value="TetR_C_11"/>
    <property type="match status" value="1"/>
</dbReference>
<dbReference type="InterPro" id="IPR050109">
    <property type="entry name" value="HTH-type_TetR-like_transc_reg"/>
</dbReference>
<dbReference type="GO" id="GO:0003700">
    <property type="term" value="F:DNA-binding transcription factor activity"/>
    <property type="evidence" value="ECO:0007669"/>
    <property type="project" value="TreeGrafter"/>
</dbReference>
<dbReference type="InterPro" id="IPR001647">
    <property type="entry name" value="HTH_TetR"/>
</dbReference>
<organism evidence="6 7">
    <name type="scientific">Paracoccus gahaiensis</name>
    <dbReference type="NCBI Taxonomy" id="1706839"/>
    <lineage>
        <taxon>Bacteria</taxon>
        <taxon>Pseudomonadati</taxon>
        <taxon>Pseudomonadota</taxon>
        <taxon>Alphaproteobacteria</taxon>
        <taxon>Rhodobacterales</taxon>
        <taxon>Paracoccaceae</taxon>
        <taxon>Paracoccus</taxon>
    </lineage>
</organism>
<dbReference type="AlphaFoldDB" id="A0A4U0RKR7"/>
<dbReference type="PROSITE" id="PS50977">
    <property type="entry name" value="HTH_TETR_2"/>
    <property type="match status" value="1"/>
</dbReference>
<evidence type="ECO:0000313" key="6">
    <source>
        <dbReference type="EMBL" id="TJZ88604.1"/>
    </source>
</evidence>
<feature type="domain" description="HTH tetR-type" evidence="5">
    <location>
        <begin position="27"/>
        <end position="87"/>
    </location>
</feature>
<evidence type="ECO:0000256" key="3">
    <source>
        <dbReference type="ARBA" id="ARBA00023163"/>
    </source>
</evidence>
<dbReference type="GO" id="GO:0000976">
    <property type="term" value="F:transcription cis-regulatory region binding"/>
    <property type="evidence" value="ECO:0007669"/>
    <property type="project" value="TreeGrafter"/>
</dbReference>
<feature type="DNA-binding region" description="H-T-H motif" evidence="4">
    <location>
        <begin position="50"/>
        <end position="69"/>
    </location>
</feature>
<comment type="caution">
    <text evidence="6">The sequence shown here is derived from an EMBL/GenBank/DDBJ whole genome shotgun (WGS) entry which is preliminary data.</text>
</comment>
<dbReference type="InterPro" id="IPR036271">
    <property type="entry name" value="Tet_transcr_reg_TetR-rel_C_sf"/>
</dbReference>
<name>A0A4U0RKR7_9RHOB</name>
<dbReference type="PANTHER" id="PTHR30055:SF148">
    <property type="entry name" value="TETR-FAMILY TRANSCRIPTIONAL REGULATOR"/>
    <property type="match status" value="1"/>
</dbReference>
<dbReference type="Pfam" id="PF00440">
    <property type="entry name" value="TetR_N"/>
    <property type="match status" value="1"/>
</dbReference>
<evidence type="ECO:0000259" key="5">
    <source>
        <dbReference type="PROSITE" id="PS50977"/>
    </source>
</evidence>
<evidence type="ECO:0000256" key="2">
    <source>
        <dbReference type="ARBA" id="ARBA00023125"/>
    </source>
</evidence>
<dbReference type="OrthoDB" id="9796019at2"/>
<evidence type="ECO:0000256" key="4">
    <source>
        <dbReference type="PROSITE-ProRule" id="PRU00335"/>
    </source>
</evidence>
<keyword evidence="7" id="KW-1185">Reference proteome</keyword>
<dbReference type="SUPFAM" id="SSF48498">
    <property type="entry name" value="Tetracyclin repressor-like, C-terminal domain"/>
    <property type="match status" value="1"/>
</dbReference>
<proteinExistence type="predicted"/>
<reference evidence="6 7" key="1">
    <citation type="submission" date="2019-04" db="EMBL/GenBank/DDBJ databases">
        <authorList>
            <person name="Li J."/>
        </authorList>
    </citation>
    <scope>NUCLEOTIDE SEQUENCE [LARGE SCALE GENOMIC DNA]</scope>
    <source>
        <strain evidence="6 7">KCTC 42687</strain>
    </source>
</reference>
<dbReference type="Proteomes" id="UP000309747">
    <property type="component" value="Unassembled WGS sequence"/>
</dbReference>
<keyword evidence="1" id="KW-0805">Transcription regulation</keyword>
<dbReference type="Gene3D" id="1.10.357.10">
    <property type="entry name" value="Tetracycline Repressor, domain 2"/>
    <property type="match status" value="1"/>
</dbReference>
<keyword evidence="2 4" id="KW-0238">DNA-binding</keyword>
<dbReference type="InterPro" id="IPR011075">
    <property type="entry name" value="TetR_C"/>
</dbReference>
<dbReference type="InterPro" id="IPR009057">
    <property type="entry name" value="Homeodomain-like_sf"/>
</dbReference>
<accession>A0A4U0RKR7</accession>
<dbReference type="PANTHER" id="PTHR30055">
    <property type="entry name" value="HTH-TYPE TRANSCRIPTIONAL REGULATOR RUTR"/>
    <property type="match status" value="1"/>
</dbReference>
<dbReference type="EMBL" id="SUNI01000060">
    <property type="protein sequence ID" value="TJZ88604.1"/>
    <property type="molecule type" value="Genomic_DNA"/>
</dbReference>
<protein>
    <submittedName>
        <fullName evidence="6">TetR family transcriptional regulator</fullName>
    </submittedName>
</protein>
<keyword evidence="3" id="KW-0804">Transcription</keyword>
<evidence type="ECO:0000256" key="1">
    <source>
        <dbReference type="ARBA" id="ARBA00023015"/>
    </source>
</evidence>
<dbReference type="SUPFAM" id="SSF46689">
    <property type="entry name" value="Homeodomain-like"/>
    <property type="match status" value="1"/>
</dbReference>